<dbReference type="RefSeq" id="WP_323357396.1">
    <property type="nucleotide sequence ID" value="NZ_JAYGHY010000049.1"/>
</dbReference>
<dbReference type="SUPFAM" id="SSF53850">
    <property type="entry name" value="Periplasmic binding protein-like II"/>
    <property type="match status" value="1"/>
</dbReference>
<dbReference type="InterPro" id="IPR006059">
    <property type="entry name" value="SBP"/>
</dbReference>
<dbReference type="Gene3D" id="3.40.190.10">
    <property type="entry name" value="Periplasmic binding protein-like II"/>
    <property type="match status" value="2"/>
</dbReference>
<reference evidence="1 2" key="1">
    <citation type="submission" date="2023-12" db="EMBL/GenBank/DDBJ databases">
        <title>Baltic Sea Cyanobacteria.</title>
        <authorList>
            <person name="Delbaje E."/>
            <person name="Fewer D.P."/>
            <person name="Shishido T.K."/>
        </authorList>
    </citation>
    <scope>NUCLEOTIDE SEQUENCE [LARGE SCALE GENOMIC DNA]</scope>
    <source>
        <strain evidence="1 2">UHCC 0281</strain>
    </source>
</reference>
<dbReference type="Proteomes" id="UP001302329">
    <property type="component" value="Unassembled WGS sequence"/>
</dbReference>
<proteinExistence type="predicted"/>
<evidence type="ECO:0000313" key="2">
    <source>
        <dbReference type="Proteomes" id="UP001302329"/>
    </source>
</evidence>
<name>A0ABU5SYK2_9CYAN</name>
<dbReference type="EMBL" id="JAYGHY010000049">
    <property type="protein sequence ID" value="MEA5443405.1"/>
    <property type="molecule type" value="Genomic_DNA"/>
</dbReference>
<accession>A0ABU5SYK2</accession>
<comment type="caution">
    <text evidence="1">The sequence shown here is derived from an EMBL/GenBank/DDBJ whole genome shotgun (WGS) entry which is preliminary data.</text>
</comment>
<evidence type="ECO:0000313" key="1">
    <source>
        <dbReference type="EMBL" id="MEA5443405.1"/>
    </source>
</evidence>
<dbReference type="Pfam" id="PF13416">
    <property type="entry name" value="SBP_bac_8"/>
    <property type="match status" value="1"/>
</dbReference>
<protein>
    <submittedName>
        <fullName evidence="1">Extracellular solute-binding protein</fullName>
    </submittedName>
</protein>
<organism evidence="1 2">
    <name type="scientific">Cyanobium gracile UHCC 0281</name>
    <dbReference type="NCBI Taxonomy" id="3110309"/>
    <lineage>
        <taxon>Bacteria</taxon>
        <taxon>Bacillati</taxon>
        <taxon>Cyanobacteriota</taxon>
        <taxon>Cyanophyceae</taxon>
        <taxon>Synechococcales</taxon>
        <taxon>Prochlorococcaceae</taxon>
        <taxon>Cyanobium</taxon>
    </lineage>
</organism>
<gene>
    <name evidence="1" type="ORF">VB739_12640</name>
</gene>
<sequence length="408" mass="44837">MAIPLVVSLGGCQPNRTRPVLRPLGGTLYIAVGVSQDDIDFELQKEVRQRTAELQATFRALQPKVRLQVQVFAEQSLRNELRIRNRTGLSPDLLLVNQATARELASDRLISTVRVPAVVLDQLDPGSVQRVRRQDGSLIGIPMELQPQVACFDRRRIKRSPANLDELLAFSAKGMEVGFSLDAMNLAWTLGPLGAINAVSDLLAGEPATPMSRQSLNGWLQWLRQADGQQHVTVFPSETELLKALIGGSLDWIPCRSINITRLRSRLGQNLGVAALPSGPFGEASPITRERVLSFGVNSSPEQRQLALALARFAVSPLHQRDLVLRNKYVLPVNLEIAPPVQSSSVVAAMVEGRDQSLRSATTRLDQGSSESQREGWQALLTRYLFDDLSQKDALEGLITLLSGGRQR</sequence>
<keyword evidence="2" id="KW-1185">Reference proteome</keyword>